<dbReference type="Proteomes" id="UP000198790">
    <property type="component" value="Unassembled WGS sequence"/>
</dbReference>
<keyword evidence="5" id="KW-0547">Nucleotide-binding</keyword>
<evidence type="ECO:0000256" key="1">
    <source>
        <dbReference type="ARBA" id="ARBA00007532"/>
    </source>
</evidence>
<evidence type="ECO:0000256" key="3">
    <source>
        <dbReference type="ARBA" id="ARBA00022827"/>
    </source>
</evidence>
<proteinExistence type="inferred from homology"/>
<feature type="disulfide bond" description="Redox-active" evidence="6">
    <location>
        <begin position="46"/>
        <end position="51"/>
    </location>
</feature>
<evidence type="ECO:0000259" key="8">
    <source>
        <dbReference type="Pfam" id="PF07992"/>
    </source>
</evidence>
<feature type="binding site" evidence="5">
    <location>
        <begin position="179"/>
        <end position="186"/>
    </location>
    <ligand>
        <name>NAD(+)</name>
        <dbReference type="ChEBI" id="CHEBI:57540"/>
    </ligand>
</feature>
<dbReference type="GO" id="GO:0050660">
    <property type="term" value="F:flavin adenine dinucleotide binding"/>
    <property type="evidence" value="ECO:0007669"/>
    <property type="project" value="TreeGrafter"/>
</dbReference>
<dbReference type="SUPFAM" id="SSF55424">
    <property type="entry name" value="FAD/NAD-linked reductases, dimerisation (C-terminal) domain"/>
    <property type="match status" value="1"/>
</dbReference>
<feature type="active site" description="Proton acceptor" evidence="4">
    <location>
        <position position="444"/>
    </location>
</feature>
<keyword evidence="10" id="KW-1185">Reference proteome</keyword>
<dbReference type="PRINTS" id="PR00411">
    <property type="entry name" value="PNDRDTASEI"/>
</dbReference>
<dbReference type="InterPro" id="IPR004099">
    <property type="entry name" value="Pyr_nucl-diS_OxRdtase_dimer"/>
</dbReference>
<dbReference type="EMBL" id="FOKK01000012">
    <property type="protein sequence ID" value="SFB47594.1"/>
    <property type="molecule type" value="Genomic_DNA"/>
</dbReference>
<dbReference type="InterPro" id="IPR023753">
    <property type="entry name" value="FAD/NAD-binding_dom"/>
</dbReference>
<sequence length="463" mass="50103">MTEDRVETFDAIIIGSGQAGNPLALALAKEKWKVAIVEKAVLGGTCVNTGCTPTKAYVASARAAWAIANAHNLGIEVPKSPKVNLKAIKKRKDKIVSSSRLGLRKALADSPQISMIRGTATLLDKTRVKVGSRVLKSSKIFLNVGARARIPEGFADVGYLTNTSILQLEKIPEHLIVVGGSYIGLEFAQIFRRFGSKVTVLEMGNYLISKEDHDTSDLVRGILENEGIKVICGAKCLRGKNKKSGGATVTFHKEGKDKQVSGSHLLIATGRIPNSDLLNPENADLTVNDRGYVEVNSKLETTIKSIYALGDCNGRGAFTHTSYNDYEIMVDQLFGDKKKTVNDRIINYALYIDPPLGRAGMTLSQAKESGKNLLFARMAMSDISRAKEKGETQGKMEVIVDADSEQILGAAVLGTGGDEIIGTFLTAMYGKMSYKTLMNSVQTHPTVTELIPTLLQQLTPVKK</sequence>
<keyword evidence="3 5" id="KW-0274">FAD</keyword>
<keyword evidence="9" id="KW-0670">Pyruvate</keyword>
<dbReference type="Pfam" id="PF07992">
    <property type="entry name" value="Pyr_redox_2"/>
    <property type="match status" value="1"/>
</dbReference>
<evidence type="ECO:0000256" key="2">
    <source>
        <dbReference type="ARBA" id="ARBA00022630"/>
    </source>
</evidence>
<evidence type="ECO:0000313" key="9">
    <source>
        <dbReference type="EMBL" id="SFB47594.1"/>
    </source>
</evidence>
<dbReference type="PANTHER" id="PTHR43014:SF2">
    <property type="entry name" value="MERCURIC REDUCTASE"/>
    <property type="match status" value="1"/>
</dbReference>
<dbReference type="STRING" id="237018.SAMN04489723_11265"/>
<comment type="similarity">
    <text evidence="1">Belongs to the class-I pyridine nucleotide-disulfide oxidoreductase family.</text>
</comment>
<keyword evidence="5" id="KW-0520">NAD</keyword>
<dbReference type="SUPFAM" id="SSF51905">
    <property type="entry name" value="FAD/NAD(P)-binding domain"/>
    <property type="match status" value="1"/>
</dbReference>
<evidence type="ECO:0000259" key="7">
    <source>
        <dbReference type="Pfam" id="PF02852"/>
    </source>
</evidence>
<evidence type="ECO:0000256" key="4">
    <source>
        <dbReference type="PIRSR" id="PIRSR000350-2"/>
    </source>
</evidence>
<dbReference type="GO" id="GO:0003955">
    <property type="term" value="F:NAD(P)H dehydrogenase (quinone) activity"/>
    <property type="evidence" value="ECO:0007669"/>
    <property type="project" value="TreeGrafter"/>
</dbReference>
<organism evidence="9 10">
    <name type="scientific">Algoriphagus aquimarinus</name>
    <dbReference type="NCBI Taxonomy" id="237018"/>
    <lineage>
        <taxon>Bacteria</taxon>
        <taxon>Pseudomonadati</taxon>
        <taxon>Bacteroidota</taxon>
        <taxon>Cytophagia</taxon>
        <taxon>Cytophagales</taxon>
        <taxon>Cyclobacteriaceae</taxon>
        <taxon>Algoriphagus</taxon>
    </lineage>
</organism>
<dbReference type="OrthoDB" id="9800167at2"/>
<feature type="binding site" evidence="5">
    <location>
        <position position="202"/>
    </location>
    <ligand>
        <name>NAD(+)</name>
        <dbReference type="ChEBI" id="CHEBI:57540"/>
    </ligand>
</feature>
<dbReference type="PANTHER" id="PTHR43014">
    <property type="entry name" value="MERCURIC REDUCTASE"/>
    <property type="match status" value="1"/>
</dbReference>
<feature type="binding site" evidence="5">
    <location>
        <position position="55"/>
    </location>
    <ligand>
        <name>FAD</name>
        <dbReference type="ChEBI" id="CHEBI:57692"/>
    </ligand>
</feature>
<dbReference type="PIRSF" id="PIRSF000350">
    <property type="entry name" value="Mercury_reductase_MerA"/>
    <property type="match status" value="1"/>
</dbReference>
<feature type="domain" description="Pyridine nucleotide-disulphide oxidoreductase dimerisation" evidence="7">
    <location>
        <begin position="348"/>
        <end position="453"/>
    </location>
</feature>
<dbReference type="InterPro" id="IPR016156">
    <property type="entry name" value="FAD/NAD-linked_Rdtase_dimer_sf"/>
</dbReference>
<feature type="binding site" evidence="5">
    <location>
        <position position="270"/>
    </location>
    <ligand>
        <name>NAD(+)</name>
        <dbReference type="ChEBI" id="CHEBI:57540"/>
    </ligand>
</feature>
<comment type="cofactor">
    <cofactor evidence="5">
        <name>FAD</name>
        <dbReference type="ChEBI" id="CHEBI:57692"/>
    </cofactor>
    <text evidence="5">Binds 1 FAD per subunit.</text>
</comment>
<dbReference type="Pfam" id="PF02852">
    <property type="entry name" value="Pyr_redox_dim"/>
    <property type="match status" value="1"/>
</dbReference>
<evidence type="ECO:0000256" key="6">
    <source>
        <dbReference type="PIRSR" id="PIRSR000350-4"/>
    </source>
</evidence>
<evidence type="ECO:0000313" key="10">
    <source>
        <dbReference type="Proteomes" id="UP000198790"/>
    </source>
</evidence>
<dbReference type="Gene3D" id="3.30.390.30">
    <property type="match status" value="1"/>
</dbReference>
<name>A0A1I1BB57_9BACT</name>
<dbReference type="Gene3D" id="3.50.50.60">
    <property type="entry name" value="FAD/NAD(P)-binding domain"/>
    <property type="match status" value="2"/>
</dbReference>
<keyword evidence="2" id="KW-0285">Flavoprotein</keyword>
<gene>
    <name evidence="9" type="ORF">SAMN04489723_11265</name>
</gene>
<reference evidence="9 10" key="1">
    <citation type="submission" date="2016-10" db="EMBL/GenBank/DDBJ databases">
        <authorList>
            <person name="de Groot N.N."/>
        </authorList>
    </citation>
    <scope>NUCLEOTIDE SEQUENCE [LARGE SCALE GENOMIC DNA]</scope>
    <source>
        <strain evidence="9 10">DSM 23399</strain>
    </source>
</reference>
<dbReference type="PRINTS" id="PR00368">
    <property type="entry name" value="FADPNR"/>
</dbReference>
<evidence type="ECO:0000256" key="5">
    <source>
        <dbReference type="PIRSR" id="PIRSR000350-3"/>
    </source>
</evidence>
<dbReference type="InterPro" id="IPR036188">
    <property type="entry name" value="FAD/NAD-bd_sf"/>
</dbReference>
<dbReference type="RefSeq" id="WP_092898981.1">
    <property type="nucleotide sequence ID" value="NZ_FOKK01000012.1"/>
</dbReference>
<protein>
    <submittedName>
        <fullName evidence="9">Pyruvate/2-oxoglutarate dehydrogenase complex, dihydrolipoamide dehydrogenase (E3) component</fullName>
    </submittedName>
</protein>
<accession>A0A1I1BB57</accession>
<dbReference type="InterPro" id="IPR001100">
    <property type="entry name" value="Pyr_nuc-diS_OxRdtase"/>
</dbReference>
<dbReference type="AlphaFoldDB" id="A0A1I1BB57"/>
<feature type="domain" description="FAD/NAD(P)-binding" evidence="8">
    <location>
        <begin position="10"/>
        <end position="322"/>
    </location>
</feature>
<feature type="binding site" evidence="5">
    <location>
        <position position="311"/>
    </location>
    <ligand>
        <name>FAD</name>
        <dbReference type="ChEBI" id="CHEBI:57692"/>
    </ligand>
</feature>